<comment type="pathway">
    <text evidence="2 7">Protein biosynthesis; polypeptide chain elongation.</text>
</comment>
<accession>A0A1G7DD67</accession>
<feature type="domain" description="Elongation factor P C-terminal" evidence="10">
    <location>
        <begin position="132"/>
        <end position="187"/>
    </location>
</feature>
<proteinExistence type="inferred from homology"/>
<dbReference type="SMART" id="SM00841">
    <property type="entry name" value="Elong-fact-P_C"/>
    <property type="match status" value="1"/>
</dbReference>
<dbReference type="RefSeq" id="WP_092079422.1">
    <property type="nucleotide sequence ID" value="NZ_CALFZY010000004.1"/>
</dbReference>
<keyword evidence="12" id="KW-0396">Initiation factor</keyword>
<dbReference type="NCBIfam" id="NF011175">
    <property type="entry name" value="PRK14578.1"/>
    <property type="match status" value="1"/>
</dbReference>
<dbReference type="Pfam" id="PF08207">
    <property type="entry name" value="EFP_N"/>
    <property type="match status" value="1"/>
</dbReference>
<keyword evidence="4 7" id="KW-0963">Cytoplasm</keyword>
<dbReference type="InterPro" id="IPR013852">
    <property type="entry name" value="Transl_elong_P/YeiP_CS"/>
</dbReference>
<evidence type="ECO:0000313" key="12">
    <source>
        <dbReference type="EMBL" id="SDE49574.1"/>
    </source>
</evidence>
<protein>
    <recommendedName>
        <fullName evidence="7 8">Elongation factor P</fullName>
        <shortName evidence="7">EF-P</shortName>
    </recommendedName>
</protein>
<evidence type="ECO:0000256" key="9">
    <source>
        <dbReference type="RuleBase" id="RU004389"/>
    </source>
</evidence>
<dbReference type="NCBIfam" id="NF001810">
    <property type="entry name" value="PRK00529.1"/>
    <property type="match status" value="1"/>
</dbReference>
<comment type="similarity">
    <text evidence="3 7 9">Belongs to the elongation factor P family.</text>
</comment>
<dbReference type="Gene3D" id="2.40.50.140">
    <property type="entry name" value="Nucleic acid-binding proteins"/>
    <property type="match status" value="2"/>
</dbReference>
<evidence type="ECO:0000256" key="8">
    <source>
        <dbReference type="NCBIfam" id="TIGR00038"/>
    </source>
</evidence>
<keyword evidence="5 7" id="KW-0251">Elongation factor</keyword>
<dbReference type="PIRSF" id="PIRSF005901">
    <property type="entry name" value="EF-P"/>
    <property type="match status" value="1"/>
</dbReference>
<evidence type="ECO:0000256" key="6">
    <source>
        <dbReference type="ARBA" id="ARBA00022917"/>
    </source>
</evidence>
<evidence type="ECO:0000256" key="7">
    <source>
        <dbReference type="HAMAP-Rule" id="MF_00141"/>
    </source>
</evidence>
<evidence type="ECO:0000259" key="10">
    <source>
        <dbReference type="SMART" id="SM00841"/>
    </source>
</evidence>
<dbReference type="AlphaFoldDB" id="A0A1G7DD67"/>
<dbReference type="InterPro" id="IPR011768">
    <property type="entry name" value="Transl_elongation_fac_P"/>
</dbReference>
<dbReference type="InterPro" id="IPR013185">
    <property type="entry name" value="Transl_elong_KOW-like"/>
</dbReference>
<dbReference type="STRING" id="57664.SAMN05661003_11331"/>
<dbReference type="FunFam" id="2.30.30.30:FF:000003">
    <property type="entry name" value="Elongation factor P"/>
    <property type="match status" value="1"/>
</dbReference>
<dbReference type="GO" id="GO:0003746">
    <property type="term" value="F:translation elongation factor activity"/>
    <property type="evidence" value="ECO:0007669"/>
    <property type="project" value="UniProtKB-UniRule"/>
</dbReference>
<dbReference type="GO" id="GO:0003743">
    <property type="term" value="F:translation initiation factor activity"/>
    <property type="evidence" value="ECO:0007669"/>
    <property type="project" value="UniProtKB-KW"/>
</dbReference>
<dbReference type="HAMAP" id="MF_00141">
    <property type="entry name" value="EF_P"/>
    <property type="match status" value="1"/>
</dbReference>
<dbReference type="PANTHER" id="PTHR30053">
    <property type="entry name" value="ELONGATION FACTOR P"/>
    <property type="match status" value="1"/>
</dbReference>
<dbReference type="PANTHER" id="PTHR30053:SF14">
    <property type="entry name" value="TRANSLATION ELONGATION FACTOR KOW-LIKE DOMAIN-CONTAINING PROTEIN"/>
    <property type="match status" value="1"/>
</dbReference>
<dbReference type="SUPFAM" id="SSF50104">
    <property type="entry name" value="Translation proteins SH3-like domain"/>
    <property type="match status" value="1"/>
</dbReference>
<dbReference type="InterPro" id="IPR015365">
    <property type="entry name" value="Elong-fact-P_C"/>
</dbReference>
<keyword evidence="6 7" id="KW-0648">Protein biosynthesis</keyword>
<dbReference type="PROSITE" id="PS01275">
    <property type="entry name" value="EFP"/>
    <property type="match status" value="1"/>
</dbReference>
<comment type="function">
    <text evidence="7">Involved in peptide bond synthesis. Stimulates efficient translation and peptide-bond synthesis on native or reconstituted 70S ribosomes in vitro. Probably functions indirectly by altering the affinity of the ribosome for aminoacyl-tRNA, thus increasing their reactivity as acceptors for peptidyl transferase.</text>
</comment>
<dbReference type="GO" id="GO:0043043">
    <property type="term" value="P:peptide biosynthetic process"/>
    <property type="evidence" value="ECO:0007669"/>
    <property type="project" value="InterPro"/>
</dbReference>
<dbReference type="Proteomes" id="UP000243205">
    <property type="component" value="Unassembled WGS sequence"/>
</dbReference>
<comment type="subcellular location">
    <subcellularLocation>
        <location evidence="1 7">Cytoplasm</location>
    </subcellularLocation>
</comment>
<dbReference type="CDD" id="cd04470">
    <property type="entry name" value="S1_EF-P_repeat_1"/>
    <property type="match status" value="1"/>
</dbReference>
<dbReference type="InterPro" id="IPR001059">
    <property type="entry name" value="Transl_elong_P/YeiP_cen"/>
</dbReference>
<sequence length="188" mass="20508">MILASDLKRGLIFQLDGAPCLVLDISLQSPTARGGNTLVKTKYRNLLTGQVLSKAFKSGDKLDEADFARNKGQYLYAASASEGVFMNLETYDQFEISGDLFDDIKGYLTDGLEVTLGIFNEQVVSIELPLTVELTVTETAPSIKNATATAQTKEAILETGLSLQVPGYLESGERIKVDTREGRFISRC</sequence>
<name>A0A1G7DD67_9BACT</name>
<dbReference type="Gene3D" id="2.30.30.30">
    <property type="match status" value="1"/>
</dbReference>
<dbReference type="InterPro" id="IPR012340">
    <property type="entry name" value="NA-bd_OB-fold"/>
</dbReference>
<keyword evidence="13" id="KW-1185">Reference proteome</keyword>
<feature type="domain" description="Translation elongation factor P/YeiP central" evidence="11">
    <location>
        <begin position="69"/>
        <end position="124"/>
    </location>
</feature>
<dbReference type="Pfam" id="PF01132">
    <property type="entry name" value="EFP"/>
    <property type="match status" value="1"/>
</dbReference>
<reference evidence="13" key="1">
    <citation type="submission" date="2016-10" db="EMBL/GenBank/DDBJ databases">
        <authorList>
            <person name="Varghese N."/>
            <person name="Submissions S."/>
        </authorList>
    </citation>
    <scope>NUCLEOTIDE SEQUENCE [LARGE SCALE GENOMIC DNA]</scope>
    <source>
        <strain evidence="13">DSM 8987</strain>
    </source>
</reference>
<evidence type="ECO:0000256" key="5">
    <source>
        <dbReference type="ARBA" id="ARBA00022768"/>
    </source>
</evidence>
<dbReference type="SUPFAM" id="SSF50249">
    <property type="entry name" value="Nucleic acid-binding proteins"/>
    <property type="match status" value="2"/>
</dbReference>
<dbReference type="FunFam" id="2.40.50.140:FF:000004">
    <property type="entry name" value="Elongation factor P"/>
    <property type="match status" value="1"/>
</dbReference>
<dbReference type="CDD" id="cd05794">
    <property type="entry name" value="S1_EF-P_repeat_2"/>
    <property type="match status" value="1"/>
</dbReference>
<dbReference type="EMBL" id="FNAQ01000013">
    <property type="protein sequence ID" value="SDE49574.1"/>
    <property type="molecule type" value="Genomic_DNA"/>
</dbReference>
<dbReference type="SMART" id="SM01185">
    <property type="entry name" value="EFP"/>
    <property type="match status" value="1"/>
</dbReference>
<organism evidence="12 13">
    <name type="scientific">Desulfuromonas thiophila</name>
    <dbReference type="NCBI Taxonomy" id="57664"/>
    <lineage>
        <taxon>Bacteria</taxon>
        <taxon>Pseudomonadati</taxon>
        <taxon>Thermodesulfobacteriota</taxon>
        <taxon>Desulfuromonadia</taxon>
        <taxon>Desulfuromonadales</taxon>
        <taxon>Desulfuromonadaceae</taxon>
        <taxon>Desulfuromonas</taxon>
    </lineage>
</organism>
<evidence type="ECO:0000256" key="4">
    <source>
        <dbReference type="ARBA" id="ARBA00022490"/>
    </source>
</evidence>
<evidence type="ECO:0000259" key="11">
    <source>
        <dbReference type="SMART" id="SM01185"/>
    </source>
</evidence>
<evidence type="ECO:0000313" key="13">
    <source>
        <dbReference type="Proteomes" id="UP000243205"/>
    </source>
</evidence>
<evidence type="ECO:0000256" key="2">
    <source>
        <dbReference type="ARBA" id="ARBA00004815"/>
    </source>
</evidence>
<dbReference type="GO" id="GO:0005829">
    <property type="term" value="C:cytosol"/>
    <property type="evidence" value="ECO:0007669"/>
    <property type="project" value="UniProtKB-ARBA"/>
</dbReference>
<dbReference type="InterPro" id="IPR008991">
    <property type="entry name" value="Translation_prot_SH3-like_sf"/>
</dbReference>
<evidence type="ECO:0000256" key="3">
    <source>
        <dbReference type="ARBA" id="ARBA00009479"/>
    </source>
</evidence>
<dbReference type="InterPro" id="IPR014722">
    <property type="entry name" value="Rib_uL2_dom2"/>
</dbReference>
<dbReference type="OrthoDB" id="9801844at2"/>
<dbReference type="UniPathway" id="UPA00345"/>
<gene>
    <name evidence="7" type="primary">efp</name>
    <name evidence="12" type="ORF">SAMN05661003_11331</name>
</gene>
<dbReference type="Pfam" id="PF09285">
    <property type="entry name" value="Elong-fact-P_C"/>
    <property type="match status" value="1"/>
</dbReference>
<dbReference type="InterPro" id="IPR020599">
    <property type="entry name" value="Transl_elong_fac_P/YeiP"/>
</dbReference>
<dbReference type="NCBIfam" id="TIGR00038">
    <property type="entry name" value="efp"/>
    <property type="match status" value="1"/>
</dbReference>
<evidence type="ECO:0000256" key="1">
    <source>
        <dbReference type="ARBA" id="ARBA00004496"/>
    </source>
</evidence>